<dbReference type="Proteomes" id="UP000054466">
    <property type="component" value="Unassembled WGS sequence"/>
</dbReference>
<dbReference type="EMBL" id="KN847042">
    <property type="protein sequence ID" value="KIW30285.1"/>
    <property type="molecule type" value="Genomic_DNA"/>
</dbReference>
<dbReference type="SUPFAM" id="SSF54719">
    <property type="entry name" value="Fe,Mn superoxide dismutase (SOD), C-terminal domain"/>
    <property type="match status" value="1"/>
</dbReference>
<dbReference type="GeneID" id="27345235"/>
<name>A0A0D2CJJ3_9EURO</name>
<dbReference type="Pfam" id="PF02777">
    <property type="entry name" value="Sod_Fe_C"/>
    <property type="match status" value="2"/>
</dbReference>
<feature type="domain" description="Manganese/iron superoxide dismutase C-terminal" evidence="2">
    <location>
        <begin position="261"/>
        <end position="302"/>
    </location>
</feature>
<organism evidence="3 4">
    <name type="scientific">Cladophialophora immunda</name>
    <dbReference type="NCBI Taxonomy" id="569365"/>
    <lineage>
        <taxon>Eukaryota</taxon>
        <taxon>Fungi</taxon>
        <taxon>Dikarya</taxon>
        <taxon>Ascomycota</taxon>
        <taxon>Pezizomycotina</taxon>
        <taxon>Eurotiomycetes</taxon>
        <taxon>Chaetothyriomycetidae</taxon>
        <taxon>Chaetothyriales</taxon>
        <taxon>Herpotrichiellaceae</taxon>
        <taxon>Cladophialophora</taxon>
    </lineage>
</organism>
<evidence type="ECO:0000313" key="3">
    <source>
        <dbReference type="EMBL" id="KIW30285.1"/>
    </source>
</evidence>
<evidence type="ECO:0000256" key="1">
    <source>
        <dbReference type="ARBA" id="ARBA00037226"/>
    </source>
</evidence>
<dbReference type="AlphaFoldDB" id="A0A0D2CJJ3"/>
<evidence type="ECO:0000313" key="4">
    <source>
        <dbReference type="Proteomes" id="UP000054466"/>
    </source>
</evidence>
<dbReference type="InterPro" id="IPR019832">
    <property type="entry name" value="Mn/Fe_SOD_C"/>
</dbReference>
<dbReference type="GO" id="GO:0004784">
    <property type="term" value="F:superoxide dismutase activity"/>
    <property type="evidence" value="ECO:0007669"/>
    <property type="project" value="InterPro"/>
</dbReference>
<dbReference type="PANTHER" id="PTHR43595">
    <property type="entry name" value="37S RIBOSOMAL PROTEIN S26, MITOCHONDRIAL"/>
    <property type="match status" value="1"/>
</dbReference>
<dbReference type="GO" id="GO:0046872">
    <property type="term" value="F:metal ion binding"/>
    <property type="evidence" value="ECO:0007669"/>
    <property type="project" value="InterPro"/>
</dbReference>
<dbReference type="InterPro" id="IPR036324">
    <property type="entry name" value="Mn/Fe_SOD_N_sf"/>
</dbReference>
<reference evidence="3 4" key="1">
    <citation type="submission" date="2015-01" db="EMBL/GenBank/DDBJ databases">
        <title>The Genome Sequence of Cladophialophora immunda CBS83496.</title>
        <authorList>
            <consortium name="The Broad Institute Genomics Platform"/>
            <person name="Cuomo C."/>
            <person name="de Hoog S."/>
            <person name="Gorbushina A."/>
            <person name="Stielow B."/>
            <person name="Teixiera M."/>
            <person name="Abouelleil A."/>
            <person name="Chapman S.B."/>
            <person name="Priest M."/>
            <person name="Young S.K."/>
            <person name="Wortman J."/>
            <person name="Nusbaum C."/>
            <person name="Birren B."/>
        </authorList>
    </citation>
    <scope>NUCLEOTIDE SEQUENCE [LARGE SCALE GENOMIC DNA]</scope>
    <source>
        <strain evidence="3 4">CBS 83496</strain>
    </source>
</reference>
<feature type="domain" description="Manganese/iron superoxide dismutase C-terminal" evidence="2">
    <location>
        <begin position="142"/>
        <end position="196"/>
    </location>
</feature>
<evidence type="ECO:0000259" key="2">
    <source>
        <dbReference type="Pfam" id="PF02777"/>
    </source>
</evidence>
<dbReference type="OrthoDB" id="275227at2759"/>
<dbReference type="SUPFAM" id="SSF46609">
    <property type="entry name" value="Fe,Mn superoxide dismutase (SOD), N-terminal domain"/>
    <property type="match status" value="1"/>
</dbReference>
<dbReference type="RefSeq" id="XP_016250501.1">
    <property type="nucleotide sequence ID" value="XM_016392982.1"/>
</dbReference>
<comment type="function">
    <text evidence="1">Component of the mitochondrial ribosome (mitoribosome), a dedicated translation machinery responsible for the synthesis of mitochondrial genome-encoded proteins, including at least some of the essential transmembrane subunits of the mitochondrial respiratory chain. The mitoribosomes are attached to the mitochondrial inner membrane and translation products are cotranslationally integrated into the membrane.</text>
</comment>
<dbReference type="PANTHER" id="PTHR43595:SF2">
    <property type="entry name" value="SMALL RIBOSOMAL SUBUNIT PROTEIN MS42"/>
    <property type="match status" value="1"/>
</dbReference>
<dbReference type="HOGENOM" id="CLU_057349_1_0_1"/>
<dbReference type="InterPro" id="IPR036314">
    <property type="entry name" value="SOD_C_sf"/>
</dbReference>
<dbReference type="VEuPathDB" id="FungiDB:PV07_06041"/>
<protein>
    <recommendedName>
        <fullName evidence="2">Manganese/iron superoxide dismutase C-terminal domain-containing protein</fullName>
    </recommendedName>
</protein>
<keyword evidence="4" id="KW-1185">Reference proteome</keyword>
<dbReference type="STRING" id="569365.A0A0D2CJJ3"/>
<proteinExistence type="predicted"/>
<sequence>MITRPPARPQSLLRAFVKQANAAPSSFLKRQVRRKHTIPVWANQSKQEFFARHGVPGFLSAETYQETYVKYTQHLCDRLNELVLGTADESSSTYDLHAKCAHRSDRAHLYNLAAMVEFTRFFWEYLTETDDPAIRKPGLNTMRSIEASFGSVTNLREEMLETADAMFGNGFVWLMKGKNVGDMRILATYNAGSPYPDAAPRRDDKDMATFDARTLSDQLSGRGGLGLPSLEERNISTGNSTAGSFGDFSSSRANLYSGALDMQPILCVNVWEHQWLRDYGLLGKKWYLGAWWDRIDWQKVESQHALYETGGEWSDYWSSGSKSPYATSGGSSVLDALRR</sequence>
<dbReference type="Gene3D" id="3.55.40.20">
    <property type="entry name" value="Iron/manganese superoxide dismutase, C-terminal domain"/>
    <property type="match status" value="1"/>
</dbReference>
<gene>
    <name evidence="3" type="ORF">PV07_06041</name>
</gene>
<dbReference type="GO" id="GO:0005737">
    <property type="term" value="C:cytoplasm"/>
    <property type="evidence" value="ECO:0007669"/>
    <property type="project" value="TreeGrafter"/>
</dbReference>
<accession>A0A0D2CJJ3</accession>